<dbReference type="GO" id="GO:0043709">
    <property type="term" value="P:cell adhesion involved in single-species biofilm formation"/>
    <property type="evidence" value="ECO:0007669"/>
    <property type="project" value="TreeGrafter"/>
</dbReference>
<protein>
    <submittedName>
        <fullName evidence="2">Diguanylate cyclase with GAF sensor</fullName>
    </submittedName>
</protein>
<name>A0A2S6G024_9CLOT</name>
<dbReference type="PANTHER" id="PTHR45138:SF6">
    <property type="entry name" value="DIGUANYLATE CYCLASE DGCN"/>
    <property type="match status" value="1"/>
</dbReference>
<dbReference type="PANTHER" id="PTHR45138">
    <property type="entry name" value="REGULATORY COMPONENTS OF SENSORY TRANSDUCTION SYSTEM"/>
    <property type="match status" value="1"/>
</dbReference>
<dbReference type="InterPro" id="IPR029787">
    <property type="entry name" value="Nucleotide_cyclase"/>
</dbReference>
<accession>A0A2S6G024</accession>
<dbReference type="AlphaFoldDB" id="A0A2S6G024"/>
<organism evidence="2 3">
    <name type="scientific">Clostridium algidicarnis DSM 15099</name>
    <dbReference type="NCBI Taxonomy" id="1121295"/>
    <lineage>
        <taxon>Bacteria</taxon>
        <taxon>Bacillati</taxon>
        <taxon>Bacillota</taxon>
        <taxon>Clostridia</taxon>
        <taxon>Eubacteriales</taxon>
        <taxon>Clostridiaceae</taxon>
        <taxon>Clostridium</taxon>
    </lineage>
</organism>
<dbReference type="Pfam" id="PF00990">
    <property type="entry name" value="GGDEF"/>
    <property type="match status" value="1"/>
</dbReference>
<dbReference type="EMBL" id="PTIS01000002">
    <property type="protein sequence ID" value="PPK49212.1"/>
    <property type="molecule type" value="Genomic_DNA"/>
</dbReference>
<dbReference type="GO" id="GO:0005886">
    <property type="term" value="C:plasma membrane"/>
    <property type="evidence" value="ECO:0007669"/>
    <property type="project" value="TreeGrafter"/>
</dbReference>
<comment type="caution">
    <text evidence="2">The sequence shown here is derived from an EMBL/GenBank/DDBJ whole genome shotgun (WGS) entry which is preliminary data.</text>
</comment>
<dbReference type="Gene3D" id="3.30.70.270">
    <property type="match status" value="1"/>
</dbReference>
<dbReference type="GO" id="GO:0052621">
    <property type="term" value="F:diguanylate cyclase activity"/>
    <property type="evidence" value="ECO:0007669"/>
    <property type="project" value="TreeGrafter"/>
</dbReference>
<evidence type="ECO:0000313" key="3">
    <source>
        <dbReference type="Proteomes" id="UP000239863"/>
    </source>
</evidence>
<dbReference type="GO" id="GO:1902201">
    <property type="term" value="P:negative regulation of bacterial-type flagellum-dependent cell motility"/>
    <property type="evidence" value="ECO:0007669"/>
    <property type="project" value="TreeGrafter"/>
</dbReference>
<reference evidence="2 3" key="1">
    <citation type="submission" date="2018-02" db="EMBL/GenBank/DDBJ databases">
        <title>Genomic Encyclopedia of Archaeal and Bacterial Type Strains, Phase II (KMG-II): from individual species to whole genera.</title>
        <authorList>
            <person name="Goeker M."/>
        </authorList>
    </citation>
    <scope>NUCLEOTIDE SEQUENCE [LARGE SCALE GENOMIC DNA]</scope>
    <source>
        <strain evidence="2 3">DSM 15099</strain>
    </source>
</reference>
<dbReference type="SMART" id="SM00065">
    <property type="entry name" value="GAF"/>
    <property type="match status" value="1"/>
</dbReference>
<dbReference type="Gene3D" id="3.30.450.40">
    <property type="match status" value="1"/>
</dbReference>
<gene>
    <name evidence="2" type="ORF">BD821_102126</name>
</gene>
<dbReference type="InterPro" id="IPR029016">
    <property type="entry name" value="GAF-like_dom_sf"/>
</dbReference>
<evidence type="ECO:0000313" key="2">
    <source>
        <dbReference type="EMBL" id="PPK49212.1"/>
    </source>
</evidence>
<dbReference type="InterPro" id="IPR003018">
    <property type="entry name" value="GAF"/>
</dbReference>
<dbReference type="Pfam" id="PF01590">
    <property type="entry name" value="GAF"/>
    <property type="match status" value="1"/>
</dbReference>
<dbReference type="CDD" id="cd01949">
    <property type="entry name" value="GGDEF"/>
    <property type="match status" value="1"/>
</dbReference>
<dbReference type="SMART" id="SM00267">
    <property type="entry name" value="GGDEF"/>
    <property type="match status" value="1"/>
</dbReference>
<dbReference type="InterPro" id="IPR043128">
    <property type="entry name" value="Rev_trsase/Diguanyl_cyclase"/>
</dbReference>
<proteinExistence type="predicted"/>
<dbReference type="SUPFAM" id="SSF55073">
    <property type="entry name" value="Nucleotide cyclase"/>
    <property type="match status" value="1"/>
</dbReference>
<dbReference type="InterPro" id="IPR000160">
    <property type="entry name" value="GGDEF_dom"/>
</dbReference>
<dbReference type="InterPro" id="IPR050469">
    <property type="entry name" value="Diguanylate_Cyclase"/>
</dbReference>
<dbReference type="NCBIfam" id="TIGR00254">
    <property type="entry name" value="GGDEF"/>
    <property type="match status" value="1"/>
</dbReference>
<dbReference type="Proteomes" id="UP000239863">
    <property type="component" value="Unassembled WGS sequence"/>
</dbReference>
<dbReference type="PROSITE" id="PS50887">
    <property type="entry name" value="GGDEF"/>
    <property type="match status" value="1"/>
</dbReference>
<sequence length="370" mass="42696">MDKVNNKTNFGEEKMEGYKEKYEKSLEEFEIYQSFAETQIQMLSEKNISLEKSLDALVNIVEISKYINSYLSNENLIPMINDMIIGILGATYSSIYLEENGEIIIKASNMEEAYLIFEENFYIEKIKSGKPFILNSKETIFNTRNRGNMHSAIGVPINLREKFMGYMILEHSLCNFFNPDHVKFISSIANQIAIAIENNILYKEIQRQINMDPLLGIYTRKYFMNFVNDKISENGCSRFAIVMIDLDDFKKINDSFGHQFGDEVLLKTVKEIKKGLGPKDIVARYGGEEIVLYIDQGEDFKSVYKIVDNIRKSIEDNEYSLVEDYKAVTATFGISFYPIDGQNIINLIQTADRLLYKGKRAGKNKVMYNI</sequence>
<feature type="domain" description="GGDEF" evidence="1">
    <location>
        <begin position="237"/>
        <end position="370"/>
    </location>
</feature>
<dbReference type="SUPFAM" id="SSF55781">
    <property type="entry name" value="GAF domain-like"/>
    <property type="match status" value="1"/>
</dbReference>
<dbReference type="STRING" id="37659.GCA_000703125_01722"/>
<evidence type="ECO:0000259" key="1">
    <source>
        <dbReference type="PROSITE" id="PS50887"/>
    </source>
</evidence>